<gene>
    <name evidence="1" type="ORF">Ddye_017095</name>
</gene>
<keyword evidence="2" id="KW-1185">Reference proteome</keyword>
<evidence type="ECO:0000313" key="2">
    <source>
        <dbReference type="Proteomes" id="UP001280121"/>
    </source>
</evidence>
<reference evidence="1" key="1">
    <citation type="journal article" date="2023" name="Plant J.">
        <title>Genome sequences and population genomics provide insights into the demographic history, inbreeding, and mutation load of two 'living fossil' tree species of Dipteronia.</title>
        <authorList>
            <person name="Feng Y."/>
            <person name="Comes H.P."/>
            <person name="Chen J."/>
            <person name="Zhu S."/>
            <person name="Lu R."/>
            <person name="Zhang X."/>
            <person name="Li P."/>
            <person name="Qiu J."/>
            <person name="Olsen K.M."/>
            <person name="Qiu Y."/>
        </authorList>
    </citation>
    <scope>NUCLEOTIDE SEQUENCE</scope>
    <source>
        <strain evidence="1">KIB01</strain>
    </source>
</reference>
<accession>A0AAD9X066</accession>
<name>A0AAD9X066_9ROSI</name>
<dbReference type="EMBL" id="JANJYI010000005">
    <property type="protein sequence ID" value="KAK2649606.1"/>
    <property type="molecule type" value="Genomic_DNA"/>
</dbReference>
<dbReference type="Proteomes" id="UP001280121">
    <property type="component" value="Unassembled WGS sequence"/>
</dbReference>
<dbReference type="AlphaFoldDB" id="A0AAD9X066"/>
<sequence length="68" mass="7564">MNLTLFTIYDCDRIISPLLETGALVEDIVVETSQSLTAAKNCCPCNRSLNKQARKAFEVDEEKLASIE</sequence>
<proteinExistence type="predicted"/>
<organism evidence="1 2">
    <name type="scientific">Dipteronia dyeriana</name>
    <dbReference type="NCBI Taxonomy" id="168575"/>
    <lineage>
        <taxon>Eukaryota</taxon>
        <taxon>Viridiplantae</taxon>
        <taxon>Streptophyta</taxon>
        <taxon>Embryophyta</taxon>
        <taxon>Tracheophyta</taxon>
        <taxon>Spermatophyta</taxon>
        <taxon>Magnoliopsida</taxon>
        <taxon>eudicotyledons</taxon>
        <taxon>Gunneridae</taxon>
        <taxon>Pentapetalae</taxon>
        <taxon>rosids</taxon>
        <taxon>malvids</taxon>
        <taxon>Sapindales</taxon>
        <taxon>Sapindaceae</taxon>
        <taxon>Hippocastanoideae</taxon>
        <taxon>Acereae</taxon>
        <taxon>Dipteronia</taxon>
    </lineage>
</organism>
<evidence type="ECO:0000313" key="1">
    <source>
        <dbReference type="EMBL" id="KAK2649606.1"/>
    </source>
</evidence>
<comment type="caution">
    <text evidence="1">The sequence shown here is derived from an EMBL/GenBank/DDBJ whole genome shotgun (WGS) entry which is preliminary data.</text>
</comment>
<protein>
    <submittedName>
        <fullName evidence="1">Uncharacterized protein</fullName>
    </submittedName>
</protein>